<dbReference type="Gene3D" id="2.40.37.10">
    <property type="entry name" value="Lyase, Ornithine Decarboxylase, Chain A, domain 1"/>
    <property type="match status" value="1"/>
</dbReference>
<evidence type="ECO:0000313" key="11">
    <source>
        <dbReference type="Proteomes" id="UP000734823"/>
    </source>
</evidence>
<keyword evidence="5" id="KW-0456">Lyase</keyword>
<reference evidence="10 11" key="1">
    <citation type="submission" date="2020-06" db="EMBL/GenBank/DDBJ databases">
        <title>Actinokineospora xiongansis sp. nov., isolated from soil of Baiyangdian.</title>
        <authorList>
            <person name="Zhang X."/>
        </authorList>
    </citation>
    <scope>NUCLEOTIDE SEQUENCE [LARGE SCALE GENOMIC DNA]</scope>
    <source>
        <strain evidence="10 11">HBU206404</strain>
    </source>
</reference>
<comment type="catalytic activity">
    <reaction evidence="8">
        <text>L-ornithine + H(+) = putrescine + CO2</text>
        <dbReference type="Rhea" id="RHEA:22964"/>
        <dbReference type="ChEBI" id="CHEBI:15378"/>
        <dbReference type="ChEBI" id="CHEBI:16526"/>
        <dbReference type="ChEBI" id="CHEBI:46911"/>
        <dbReference type="ChEBI" id="CHEBI:326268"/>
        <dbReference type="EC" id="4.1.1.17"/>
    </reaction>
</comment>
<evidence type="ECO:0000256" key="7">
    <source>
        <dbReference type="ARBA" id="ARBA00034138"/>
    </source>
</evidence>
<name>A0ABR7L5K3_9PSEU</name>
<dbReference type="PRINTS" id="PR01179">
    <property type="entry name" value="ODADCRBXLASE"/>
</dbReference>
<feature type="domain" description="Orn/DAP/Arg decarboxylase 2 N-terminal" evidence="9">
    <location>
        <begin position="61"/>
        <end position="294"/>
    </location>
</feature>
<dbReference type="CDD" id="cd00622">
    <property type="entry name" value="PLPDE_III_ODC"/>
    <property type="match status" value="1"/>
</dbReference>
<proteinExistence type="inferred from homology"/>
<dbReference type="Pfam" id="PF02784">
    <property type="entry name" value="Orn_Arg_deC_N"/>
    <property type="match status" value="1"/>
</dbReference>
<comment type="cofactor">
    <cofactor evidence="1">
        <name>pyridoxal 5'-phosphate</name>
        <dbReference type="ChEBI" id="CHEBI:597326"/>
    </cofactor>
</comment>
<accession>A0ABR7L5K3</accession>
<dbReference type="Gene3D" id="3.20.20.10">
    <property type="entry name" value="Alanine racemase"/>
    <property type="match status" value="1"/>
</dbReference>
<evidence type="ECO:0000259" key="9">
    <source>
        <dbReference type="Pfam" id="PF02784"/>
    </source>
</evidence>
<dbReference type="PANTHER" id="PTHR11482:SF6">
    <property type="entry name" value="ORNITHINE DECARBOXYLASE 1-RELATED"/>
    <property type="match status" value="1"/>
</dbReference>
<dbReference type="InterPro" id="IPR000183">
    <property type="entry name" value="Orn/DAP/Arg_de-COase"/>
</dbReference>
<evidence type="ECO:0000256" key="3">
    <source>
        <dbReference type="ARBA" id="ARBA00022793"/>
    </source>
</evidence>
<dbReference type="PANTHER" id="PTHR11482">
    <property type="entry name" value="ARGININE/DIAMINOPIMELATE/ORNITHINE DECARBOXYLASE"/>
    <property type="match status" value="1"/>
</dbReference>
<comment type="caution">
    <text evidence="10">The sequence shown here is derived from an EMBL/GenBank/DDBJ whole genome shotgun (WGS) entry which is preliminary data.</text>
</comment>
<comment type="similarity">
    <text evidence="2">Belongs to the Orn/Lys/Arg decarboxylase class-II family.</text>
</comment>
<evidence type="ECO:0000256" key="1">
    <source>
        <dbReference type="ARBA" id="ARBA00001933"/>
    </source>
</evidence>
<dbReference type="InterPro" id="IPR029066">
    <property type="entry name" value="PLP-binding_barrel"/>
</dbReference>
<keyword evidence="3" id="KW-0210">Decarboxylase</keyword>
<evidence type="ECO:0000256" key="5">
    <source>
        <dbReference type="ARBA" id="ARBA00023239"/>
    </source>
</evidence>
<gene>
    <name evidence="10" type="ORF">GPZ80_11670</name>
</gene>
<evidence type="ECO:0000256" key="8">
    <source>
        <dbReference type="ARBA" id="ARBA00049127"/>
    </source>
</evidence>
<evidence type="ECO:0000256" key="6">
    <source>
        <dbReference type="ARBA" id="ARBA00034115"/>
    </source>
</evidence>
<evidence type="ECO:0000313" key="10">
    <source>
        <dbReference type="EMBL" id="MBC6447828.1"/>
    </source>
</evidence>
<keyword evidence="4" id="KW-0663">Pyridoxal phosphate</keyword>
<sequence>MVRPPSRARAWPGRRLPGSPGITVHAVLDVPLSAPDTPTRLRAYLDDHAPTTPCLLIDLDVVRANYRALRVALPEAAVFYAVKANPAPEVVRALVAEGSSFDVASTGEIDLCLTQGAAPESLSYGNPIKKAADIAYAYGLGVRRFTFDSEGDLENLAVLAPGSRVSCRFIVDAPQSGTPFGRKFGCAPDMAIRLLARAADLGLAVDGACFHVGSQHTDPAAWVSGIAEAARIARALDECGVPTRSLNIGGGFPTGYATPAPPLEVHAAAIRAGVAEHFDTAPELLIEPGRAVVATAGVIRSEVVLVSRKSDTDTHRWVYLDIGRYSGLAETENEYIAYRLLTPHPATPDGPVIIAGPTCDGDDVIYQHTSYSLPLALRAGDHVDILDAGAYTASYSSVSFNGFPPLPTLFVG</sequence>
<dbReference type="InterPro" id="IPR022644">
    <property type="entry name" value="De-COase2_N"/>
</dbReference>
<dbReference type="SUPFAM" id="SSF50621">
    <property type="entry name" value="Alanine racemase C-terminal domain-like"/>
    <property type="match status" value="1"/>
</dbReference>
<dbReference type="SUPFAM" id="SSF51419">
    <property type="entry name" value="PLP-binding barrel"/>
    <property type="match status" value="1"/>
</dbReference>
<protein>
    <recommendedName>
        <fullName evidence="7">ornithine decarboxylase</fullName>
        <ecNumber evidence="7">4.1.1.17</ecNumber>
    </recommendedName>
</protein>
<dbReference type="InterPro" id="IPR002433">
    <property type="entry name" value="Orn_de-COase"/>
</dbReference>
<dbReference type="EC" id="4.1.1.17" evidence="7"/>
<dbReference type="PRINTS" id="PR01182">
    <property type="entry name" value="ORNDCRBXLASE"/>
</dbReference>
<dbReference type="InterPro" id="IPR009006">
    <property type="entry name" value="Ala_racemase/Decarboxylase_C"/>
</dbReference>
<keyword evidence="11" id="KW-1185">Reference proteome</keyword>
<evidence type="ECO:0000256" key="4">
    <source>
        <dbReference type="ARBA" id="ARBA00022898"/>
    </source>
</evidence>
<comment type="pathway">
    <text evidence="6">Amine and polyamine biosynthesis; putrescine biosynthesis via L-ornithine pathway; putrescine from L-ornithine: step 1/1.</text>
</comment>
<dbReference type="EMBL" id="JABVED010000005">
    <property type="protein sequence ID" value="MBC6447828.1"/>
    <property type="molecule type" value="Genomic_DNA"/>
</dbReference>
<dbReference type="PROSITE" id="PS00878">
    <property type="entry name" value="ODR_DC_2_1"/>
    <property type="match status" value="1"/>
</dbReference>
<evidence type="ECO:0000256" key="2">
    <source>
        <dbReference type="ARBA" id="ARBA00008872"/>
    </source>
</evidence>
<dbReference type="InterPro" id="IPR022653">
    <property type="entry name" value="De-COase2_pyr-phos_BS"/>
</dbReference>
<organism evidence="10 11">
    <name type="scientific">Actinokineospora xionganensis</name>
    <dbReference type="NCBI Taxonomy" id="2684470"/>
    <lineage>
        <taxon>Bacteria</taxon>
        <taxon>Bacillati</taxon>
        <taxon>Actinomycetota</taxon>
        <taxon>Actinomycetes</taxon>
        <taxon>Pseudonocardiales</taxon>
        <taxon>Pseudonocardiaceae</taxon>
        <taxon>Actinokineospora</taxon>
    </lineage>
</organism>
<dbReference type="Proteomes" id="UP000734823">
    <property type="component" value="Unassembled WGS sequence"/>
</dbReference>